<name>A0ABV2B7P3_9LACO</name>
<accession>A0ABV2B7P3</accession>
<evidence type="ECO:0000313" key="2">
    <source>
        <dbReference type="Proteomes" id="UP001434419"/>
    </source>
</evidence>
<dbReference type="RefSeq" id="WP_005722052.1">
    <property type="nucleotide sequence ID" value="NZ_CP114552.1"/>
</dbReference>
<evidence type="ECO:0000313" key="1">
    <source>
        <dbReference type="EMBL" id="MES5148906.1"/>
    </source>
</evidence>
<proteinExistence type="predicted"/>
<organism evidence="1 2">
    <name type="scientific">Lactobacillus crispatus</name>
    <dbReference type="NCBI Taxonomy" id="47770"/>
    <lineage>
        <taxon>Bacteria</taxon>
        <taxon>Bacillati</taxon>
        <taxon>Bacillota</taxon>
        <taxon>Bacilli</taxon>
        <taxon>Lactobacillales</taxon>
        <taxon>Lactobacillaceae</taxon>
        <taxon>Lactobacillus</taxon>
    </lineage>
</organism>
<sequence>MNKDTEFSKEKMSKQVAKLFSKVDEDSAIIMCVANGSNLGEFEYGNPFVLGGVIQHLTDEMREQIEKMPKDEAAPLMMDALMKGLKGLQDD</sequence>
<gene>
    <name evidence="1" type="ORF">ABVC42_03030</name>
</gene>
<dbReference type="EMBL" id="JBETVU010000012">
    <property type="protein sequence ID" value="MES5148906.1"/>
    <property type="molecule type" value="Genomic_DNA"/>
</dbReference>
<protein>
    <submittedName>
        <fullName evidence="1">Uncharacterized protein</fullName>
    </submittedName>
</protein>
<comment type="caution">
    <text evidence="1">The sequence shown here is derived from an EMBL/GenBank/DDBJ whole genome shotgun (WGS) entry which is preliminary data.</text>
</comment>
<dbReference type="Proteomes" id="UP001434419">
    <property type="component" value="Unassembled WGS sequence"/>
</dbReference>
<keyword evidence="2" id="KW-1185">Reference proteome</keyword>
<reference evidence="1" key="1">
    <citation type="submission" date="2024-06" db="EMBL/GenBank/DDBJ databases">
        <title>Vaginal Lactobacillus fatty acid response mechanisms reveal a metabolite-targeted strategy for bacterial vaginosis treatment.</title>
        <authorList>
            <person name="Zhu M."/>
            <person name="Blainey P.C."/>
            <person name="Bloom S.M."/>
            <person name="Kwon D.S."/>
        </authorList>
    </citation>
    <scope>NUCLEOTIDE SEQUENCE</scope>
    <source>
        <strain evidence="1">194_F1_1</strain>
    </source>
</reference>